<gene>
    <name evidence="6" type="ORF">CEE69_22950</name>
</gene>
<dbReference type="InterPro" id="IPR038637">
    <property type="entry name" value="NPCBM_sf"/>
</dbReference>
<keyword evidence="1 4" id="KW-0349">Heme</keyword>
<dbReference type="SUPFAM" id="SSF52317">
    <property type="entry name" value="Class I glutamine amidotransferase-like"/>
    <property type="match status" value="1"/>
</dbReference>
<dbReference type="GO" id="GO:0020037">
    <property type="term" value="F:heme binding"/>
    <property type="evidence" value="ECO:0007669"/>
    <property type="project" value="InterPro"/>
</dbReference>
<dbReference type="InterPro" id="IPR011989">
    <property type="entry name" value="ARM-like"/>
</dbReference>
<dbReference type="NCBIfam" id="TIGR02604">
    <property type="entry name" value="Piru_Ver_Nterm"/>
    <property type="match status" value="1"/>
</dbReference>
<feature type="domain" description="Cytochrome c" evidence="5">
    <location>
        <begin position="1357"/>
        <end position="1493"/>
    </location>
</feature>
<evidence type="ECO:0000313" key="7">
    <source>
        <dbReference type="Proteomes" id="UP000225740"/>
    </source>
</evidence>
<comment type="caution">
    <text evidence="6">The sequence shown here is derived from an EMBL/GenBank/DDBJ whole genome shotgun (WGS) entry which is preliminary data.</text>
</comment>
<evidence type="ECO:0000256" key="2">
    <source>
        <dbReference type="ARBA" id="ARBA00022723"/>
    </source>
</evidence>
<dbReference type="Pfam" id="PF06283">
    <property type="entry name" value="ThuA"/>
    <property type="match status" value="1"/>
</dbReference>
<dbReference type="GeneID" id="90610819"/>
<dbReference type="RefSeq" id="WP_099262986.1">
    <property type="nucleotide sequence ID" value="NZ_NIZW01000021.1"/>
</dbReference>
<dbReference type="EMBL" id="NIZW01000021">
    <property type="protein sequence ID" value="PHQ32864.1"/>
    <property type="molecule type" value="Genomic_DNA"/>
</dbReference>
<organism evidence="6 7">
    <name type="scientific">Rhodopirellula bahusiensis</name>
    <dbReference type="NCBI Taxonomy" id="2014065"/>
    <lineage>
        <taxon>Bacteria</taxon>
        <taxon>Pseudomonadati</taxon>
        <taxon>Planctomycetota</taxon>
        <taxon>Planctomycetia</taxon>
        <taxon>Pirellulales</taxon>
        <taxon>Pirellulaceae</taxon>
        <taxon>Rhodopirellula</taxon>
    </lineage>
</organism>
<evidence type="ECO:0000256" key="4">
    <source>
        <dbReference type="PROSITE-ProRule" id="PRU00433"/>
    </source>
</evidence>
<dbReference type="Gene3D" id="1.10.760.10">
    <property type="entry name" value="Cytochrome c-like domain"/>
    <property type="match status" value="1"/>
</dbReference>
<dbReference type="PANTHER" id="PTHR33546">
    <property type="entry name" value="LARGE, MULTIFUNCTIONAL SECRETED PROTEIN-RELATED"/>
    <property type="match status" value="1"/>
</dbReference>
<dbReference type="OrthoDB" id="232040at2"/>
<dbReference type="PROSITE" id="PS51007">
    <property type="entry name" value="CYTC"/>
    <property type="match status" value="1"/>
</dbReference>
<evidence type="ECO:0000259" key="5">
    <source>
        <dbReference type="PROSITE" id="PS51007"/>
    </source>
</evidence>
<name>A0A2G1W1G7_9BACT</name>
<reference evidence="6 7" key="1">
    <citation type="submission" date="2017-06" db="EMBL/GenBank/DDBJ databases">
        <title>Description of Rhodopirellula bahusiensis sp. nov.</title>
        <authorList>
            <person name="Kizina J."/>
            <person name="Harder J."/>
        </authorList>
    </citation>
    <scope>NUCLEOTIDE SEQUENCE [LARGE SCALE GENOMIC DNA]</scope>
    <source>
        <strain evidence="6 7">SWK21</strain>
    </source>
</reference>
<dbReference type="SUPFAM" id="SSF49785">
    <property type="entry name" value="Galactose-binding domain-like"/>
    <property type="match status" value="1"/>
</dbReference>
<keyword evidence="7" id="KW-1185">Reference proteome</keyword>
<keyword evidence="2 4" id="KW-0479">Metal-binding</keyword>
<dbReference type="InterPro" id="IPR013427">
    <property type="entry name" value="Haem-bd_dom_put"/>
</dbReference>
<dbReference type="InterPro" id="IPR036909">
    <property type="entry name" value="Cyt_c-like_dom_sf"/>
</dbReference>
<keyword evidence="3 4" id="KW-0408">Iron</keyword>
<dbReference type="NCBIfam" id="TIGR02603">
    <property type="entry name" value="CxxCH_TIGR02603"/>
    <property type="match status" value="1"/>
</dbReference>
<evidence type="ECO:0000256" key="3">
    <source>
        <dbReference type="ARBA" id="ARBA00023004"/>
    </source>
</evidence>
<dbReference type="InterPro" id="IPR013222">
    <property type="entry name" value="Glyco_hyd_98_carb-bd"/>
</dbReference>
<dbReference type="InterPro" id="IPR055557">
    <property type="entry name" value="DUF7133"/>
</dbReference>
<dbReference type="Gene3D" id="2.60.120.1060">
    <property type="entry name" value="NPCBM/NEW2 domain"/>
    <property type="match status" value="1"/>
</dbReference>
<dbReference type="InterPro" id="IPR008979">
    <property type="entry name" value="Galactose-bd-like_sf"/>
</dbReference>
<protein>
    <recommendedName>
        <fullName evidence="5">Cytochrome c domain-containing protein</fullName>
    </recommendedName>
</protein>
<dbReference type="InterPro" id="IPR011041">
    <property type="entry name" value="Quinoprot_gluc/sorb_DH_b-prop"/>
</dbReference>
<dbReference type="SUPFAM" id="SSF50952">
    <property type="entry name" value="Soluble quinoprotein glucose dehydrogenase"/>
    <property type="match status" value="1"/>
</dbReference>
<dbReference type="Gene3D" id="3.40.50.880">
    <property type="match status" value="1"/>
</dbReference>
<dbReference type="PANTHER" id="PTHR33546:SF1">
    <property type="entry name" value="LARGE, MULTIFUNCTIONAL SECRETED PROTEIN"/>
    <property type="match status" value="1"/>
</dbReference>
<evidence type="ECO:0000313" key="6">
    <source>
        <dbReference type="EMBL" id="PHQ32864.1"/>
    </source>
</evidence>
<sequence>MNKDALPTTSWSWIAAFACTVLAWNSLAPTARSAEGAEKTILLIAGKPSHGYGAHEHYAGLKVLEQSLLEANPKLKTDVVRGWPSDASKVEAADSVVLYSDGQGRHVAFNNRDEMRALLKRGGGLVCLHYATEMSPGESGDDMVELLGGHFEIHYSVNPHWIAEFDSLPEHPITHGVESFSTNDEWYFHLRFAEEGKLTPILQSVAPESTMRRPDSAHTGNPHARKSVAAGELQTVAWAYEPEIGGRSFGFTGGHHHWNWSHVPVRRLVTNAIRWTAGDDPTSEAGSPRPISAEQLMADQDYEPPEKFNLESVAKEFEIPLRSESGKADAKKKSKPEGSASAVEPKLLYASPLVTTATEGHRIAMEVDLNDVDEVSRRKLFLVVSEGGNDYSCDHVAWLDPTLHGDKGTVDLVDQGWVTARAGWGNVRKNANCSGGPVLVNNQPAGKTAIGTHAPSVIEFDVPPGYDRLTVTGALESGGTNQHGGSNTSVRFAVYAGAAPKDLNEVDGKSAADQRSPEQAVAGLEVAEGLEVTLMGSEPDLSSLTNLDIDHRGRVWVCDVMNYRRNQGSRPEGDRILILEDTTGDGKLDHIHTYYQGRDIDSAMGICVLGNEVIVSASPTIWKFTDTDGDDIPDSKVALFTETGQPQHDHSAHSFLFGDDGKLYWNFGNTGMQVKDADGETVVDIHGRAVVDDGKPLFGGMPFRCDLDGSNFEVLAHNFRNNWETTVDSFGALWQSDNDDDGNRGTRINFVMEQGNYGYKDEQTGASWRADRITLEDEIPLQHWHLNDPGVVPNVLQTGAGSPSGICMYEGRLLPERFWDEVIHCDPGPNVVRAYPMTADGAGYSATIEPLITGTTDNWFRPADVCVAPDGSLFVTDWYDPGVGGHHQKDSDRGRLFRVAPPGVKYSVPEFDLSTVEGAIEALKNPNRSVRYLAWQKLHAMGAEAENELLSLYKNENPRLRARALWLLGKIEGRGRAYVEKALSDVDADIRCTAIRLCKQLGLSAAKVCGDAADDPSSAVRRELAVALRFDESKAMPAVWADLAMQYDGEDRWMLEALGIASDLRADECYAAWMKANGGNWNTAAGRDLVWRLRTDDAAAKMVELLAGGMPSNEAKRYFRSLEYHSDAVRELVLRQLLPDENSGPAVDPQTLVRTVTRMPDFDPAKFPKTQVAIVDYVRSRAGKSDFVDLVEQFEIREMDDQLIAAMLRQGDDNLSLSALRLLLKRKDGWNQFVRILAKESKYDLGQLGRVVSLLGSLGNGRAIGLLAKTAGDPEVDYVLRSASVRAMAKSNGGAEELLKMTEADKLPADTHLLAGGLLGRNANAEIAKRAKELLPQPAAADSKPLPPLDELVQINGDAKKGLAIFRGVATCANCHIVDGFGKQVGPDLSEIGSKLSREAMFTSILAPSAGISHNYENMIALTEDGRVVNGVLVSETDDKLVLRTAEAIDLEFDQDEIVDVKKSEKSIMPENLHHTTDQQGLVDMVEYLMGLKKKS</sequence>
<dbReference type="Pfam" id="PF08305">
    <property type="entry name" value="NPCBM"/>
    <property type="match status" value="1"/>
</dbReference>
<dbReference type="PROSITE" id="PS51257">
    <property type="entry name" value="PROKAR_LIPOPROTEIN"/>
    <property type="match status" value="1"/>
</dbReference>
<dbReference type="GO" id="GO:0046872">
    <property type="term" value="F:metal ion binding"/>
    <property type="evidence" value="ECO:0007669"/>
    <property type="project" value="UniProtKB-KW"/>
</dbReference>
<dbReference type="InterPro" id="IPR009056">
    <property type="entry name" value="Cyt_c-like_dom"/>
</dbReference>
<dbReference type="Gene3D" id="1.25.10.10">
    <property type="entry name" value="Leucine-rich Repeat Variant"/>
    <property type="match status" value="1"/>
</dbReference>
<dbReference type="InterPro" id="IPR011042">
    <property type="entry name" value="6-blade_b-propeller_TolB-like"/>
</dbReference>
<proteinExistence type="predicted"/>
<dbReference type="SUPFAM" id="SSF46626">
    <property type="entry name" value="Cytochrome c"/>
    <property type="match status" value="1"/>
</dbReference>
<dbReference type="InterPro" id="IPR016024">
    <property type="entry name" value="ARM-type_fold"/>
</dbReference>
<dbReference type="Gene3D" id="2.120.10.30">
    <property type="entry name" value="TolB, C-terminal domain"/>
    <property type="match status" value="1"/>
</dbReference>
<dbReference type="InterPro" id="IPR029010">
    <property type="entry name" value="ThuA-like"/>
</dbReference>
<dbReference type="InterPro" id="IPR029062">
    <property type="entry name" value="Class_I_gatase-like"/>
</dbReference>
<dbReference type="Pfam" id="PF23500">
    <property type="entry name" value="DUF7133"/>
    <property type="match status" value="1"/>
</dbReference>
<dbReference type="Proteomes" id="UP000225740">
    <property type="component" value="Unassembled WGS sequence"/>
</dbReference>
<dbReference type="SUPFAM" id="SSF48371">
    <property type="entry name" value="ARM repeat"/>
    <property type="match status" value="1"/>
</dbReference>
<dbReference type="SMART" id="SM00776">
    <property type="entry name" value="NPCBM"/>
    <property type="match status" value="1"/>
</dbReference>
<dbReference type="InterPro" id="IPR013428">
    <property type="entry name" value="Membrane-bound_put_N"/>
</dbReference>
<dbReference type="GO" id="GO:0009055">
    <property type="term" value="F:electron transfer activity"/>
    <property type="evidence" value="ECO:0007669"/>
    <property type="project" value="InterPro"/>
</dbReference>
<evidence type="ECO:0000256" key="1">
    <source>
        <dbReference type="ARBA" id="ARBA00022617"/>
    </source>
</evidence>
<accession>A0A2G1W1G7</accession>